<gene>
    <name evidence="2" type="ORF">GCM10010916_04710</name>
</gene>
<sequence length="75" mass="8731">MRWYKTILKGPYNSRSILNITVNLLFFVSMAAVMSMQFKNSVYIEKKVTEIDTVLPYHTYVNIETVRGRAAAKRL</sequence>
<dbReference type="AlphaFoldDB" id="A0A917CKK5"/>
<keyword evidence="1" id="KW-1133">Transmembrane helix</keyword>
<dbReference type="Proteomes" id="UP000644756">
    <property type="component" value="Unassembled WGS sequence"/>
</dbReference>
<feature type="transmembrane region" description="Helical" evidence="1">
    <location>
        <begin position="20"/>
        <end position="38"/>
    </location>
</feature>
<organism evidence="2 3">
    <name type="scientific">Paenibacillus abyssi</name>
    <dbReference type="NCBI Taxonomy" id="1340531"/>
    <lineage>
        <taxon>Bacteria</taxon>
        <taxon>Bacillati</taxon>
        <taxon>Bacillota</taxon>
        <taxon>Bacilli</taxon>
        <taxon>Bacillales</taxon>
        <taxon>Paenibacillaceae</taxon>
        <taxon>Paenibacillus</taxon>
    </lineage>
</organism>
<name>A0A917CKK5_9BACL</name>
<evidence type="ECO:0000256" key="1">
    <source>
        <dbReference type="SAM" id="Phobius"/>
    </source>
</evidence>
<comment type="caution">
    <text evidence="2">The sequence shown here is derived from an EMBL/GenBank/DDBJ whole genome shotgun (WGS) entry which is preliminary data.</text>
</comment>
<reference evidence="2" key="1">
    <citation type="journal article" date="2014" name="Int. J. Syst. Evol. Microbiol.">
        <title>Complete genome sequence of Corynebacterium casei LMG S-19264T (=DSM 44701T), isolated from a smear-ripened cheese.</title>
        <authorList>
            <consortium name="US DOE Joint Genome Institute (JGI-PGF)"/>
            <person name="Walter F."/>
            <person name="Albersmeier A."/>
            <person name="Kalinowski J."/>
            <person name="Ruckert C."/>
        </authorList>
    </citation>
    <scope>NUCLEOTIDE SEQUENCE</scope>
    <source>
        <strain evidence="2">CGMCC 1.12987</strain>
    </source>
</reference>
<accession>A0A917CKK5</accession>
<protein>
    <submittedName>
        <fullName evidence="2">Uncharacterized protein</fullName>
    </submittedName>
</protein>
<keyword evidence="3" id="KW-1185">Reference proteome</keyword>
<dbReference type="EMBL" id="BMGR01000001">
    <property type="protein sequence ID" value="GGF90406.1"/>
    <property type="molecule type" value="Genomic_DNA"/>
</dbReference>
<reference evidence="2" key="2">
    <citation type="submission" date="2020-09" db="EMBL/GenBank/DDBJ databases">
        <authorList>
            <person name="Sun Q."/>
            <person name="Zhou Y."/>
        </authorList>
    </citation>
    <scope>NUCLEOTIDE SEQUENCE</scope>
    <source>
        <strain evidence="2">CGMCC 1.12987</strain>
    </source>
</reference>
<keyword evidence="1" id="KW-0472">Membrane</keyword>
<evidence type="ECO:0000313" key="3">
    <source>
        <dbReference type="Proteomes" id="UP000644756"/>
    </source>
</evidence>
<proteinExistence type="predicted"/>
<evidence type="ECO:0000313" key="2">
    <source>
        <dbReference type="EMBL" id="GGF90406.1"/>
    </source>
</evidence>
<keyword evidence="1" id="KW-0812">Transmembrane</keyword>